<comment type="caution">
    <text evidence="2">The sequence shown here is derived from an EMBL/GenBank/DDBJ whole genome shotgun (WGS) entry which is preliminary data.</text>
</comment>
<dbReference type="PANTHER" id="PTHR22617">
    <property type="entry name" value="CHEMOTAXIS SENSOR HISTIDINE KINASE-RELATED"/>
    <property type="match status" value="1"/>
</dbReference>
<dbReference type="Proteomes" id="UP000271374">
    <property type="component" value="Unassembled WGS sequence"/>
</dbReference>
<accession>A0A431WIF7</accession>
<dbReference type="SMART" id="SM00260">
    <property type="entry name" value="CheW"/>
    <property type="match status" value="1"/>
</dbReference>
<dbReference type="Pfam" id="PF01584">
    <property type="entry name" value="CheW"/>
    <property type="match status" value="1"/>
</dbReference>
<reference evidence="2 3" key="1">
    <citation type="submission" date="2018-12" db="EMBL/GenBank/DDBJ databases">
        <title>Bacillus yapensis draft genome sequence.</title>
        <authorList>
            <person name="Yu L."/>
            <person name="Xu X."/>
            <person name="Tang X."/>
        </authorList>
    </citation>
    <scope>NUCLEOTIDE SEQUENCE [LARGE SCALE GENOMIC DNA]</scope>
    <source>
        <strain evidence="2 3">XXST-01</strain>
    </source>
</reference>
<dbReference type="OrthoDB" id="9787997at2"/>
<dbReference type="Gene3D" id="2.40.50.180">
    <property type="entry name" value="CheA-289, Domain 4"/>
    <property type="match status" value="1"/>
</dbReference>
<evidence type="ECO:0000259" key="1">
    <source>
        <dbReference type="PROSITE" id="PS50851"/>
    </source>
</evidence>
<dbReference type="GO" id="GO:0006935">
    <property type="term" value="P:chemotaxis"/>
    <property type="evidence" value="ECO:0007669"/>
    <property type="project" value="InterPro"/>
</dbReference>
<keyword evidence="3" id="KW-1185">Reference proteome</keyword>
<name>A0A431WIF7_9BACI</name>
<dbReference type="PANTHER" id="PTHR22617:SF23">
    <property type="entry name" value="CHEMOTAXIS PROTEIN CHEW"/>
    <property type="match status" value="1"/>
</dbReference>
<gene>
    <name evidence="2" type="ORF">EKG37_04675</name>
</gene>
<dbReference type="RefSeq" id="WP_126406868.1">
    <property type="nucleotide sequence ID" value="NZ_RXNT01000003.1"/>
</dbReference>
<dbReference type="InterPro" id="IPR036061">
    <property type="entry name" value="CheW-like_dom_sf"/>
</dbReference>
<organism evidence="2 3">
    <name type="scientific">Bacillus yapensis</name>
    <dbReference type="NCBI Taxonomy" id="2492960"/>
    <lineage>
        <taxon>Bacteria</taxon>
        <taxon>Bacillati</taxon>
        <taxon>Bacillota</taxon>
        <taxon>Bacilli</taxon>
        <taxon>Bacillales</taxon>
        <taxon>Bacillaceae</taxon>
        <taxon>Bacillus</taxon>
    </lineage>
</organism>
<dbReference type="AlphaFoldDB" id="A0A431WIF7"/>
<proteinExistence type="predicted"/>
<sequence>MQDSNKLVVFTVGNEEYAIPIENVISIEKLEGITPIPHLPTYVKGIMKVRGELIPAIDTENILYNREMESSDSVRVIVLNTDDISLGVLVKEAKEILDIPAEDIKQVGLVAYQKTSYFTGVANLDGRLITIISPTVLVKTLEGIREIQEYMENQLQK</sequence>
<evidence type="ECO:0000313" key="2">
    <source>
        <dbReference type="EMBL" id="RTR35184.1"/>
    </source>
</evidence>
<dbReference type="PROSITE" id="PS50851">
    <property type="entry name" value="CHEW"/>
    <property type="match status" value="1"/>
</dbReference>
<dbReference type="InterPro" id="IPR002545">
    <property type="entry name" value="CheW-lke_dom"/>
</dbReference>
<feature type="domain" description="CheW-like" evidence="1">
    <location>
        <begin position="4"/>
        <end position="143"/>
    </location>
</feature>
<dbReference type="InterPro" id="IPR039315">
    <property type="entry name" value="CheW"/>
</dbReference>
<dbReference type="GO" id="GO:0007165">
    <property type="term" value="P:signal transduction"/>
    <property type="evidence" value="ECO:0007669"/>
    <property type="project" value="InterPro"/>
</dbReference>
<dbReference type="Gene3D" id="2.30.30.40">
    <property type="entry name" value="SH3 Domains"/>
    <property type="match status" value="1"/>
</dbReference>
<dbReference type="EMBL" id="RXNT01000003">
    <property type="protein sequence ID" value="RTR35184.1"/>
    <property type="molecule type" value="Genomic_DNA"/>
</dbReference>
<evidence type="ECO:0000313" key="3">
    <source>
        <dbReference type="Proteomes" id="UP000271374"/>
    </source>
</evidence>
<protein>
    <submittedName>
        <fullName evidence="2">Chemotaxis protein CheW</fullName>
    </submittedName>
</protein>
<dbReference type="GO" id="GO:0005829">
    <property type="term" value="C:cytosol"/>
    <property type="evidence" value="ECO:0007669"/>
    <property type="project" value="TreeGrafter"/>
</dbReference>
<dbReference type="SUPFAM" id="SSF50341">
    <property type="entry name" value="CheW-like"/>
    <property type="match status" value="1"/>
</dbReference>